<evidence type="ECO:0000256" key="5">
    <source>
        <dbReference type="ARBA" id="ARBA00023136"/>
    </source>
</evidence>
<evidence type="ECO:0000256" key="6">
    <source>
        <dbReference type="ARBA" id="ARBA00023176"/>
    </source>
</evidence>
<comment type="similarity">
    <text evidence="4">Belongs to the clathrin light chain family.</text>
</comment>
<sequence>MQCINSNLLRYANHSLITTPSTNKNNKVSPDANGDVKMPFILGKMKKKKELLNQIIKEAEEYIQAFYEKRKVNCEASKATNKETEKVEEIVKFPSAFLWNIIHFNISKLKRMNVNMCRYTWQTKRSPKPGKPTNLARMHQMILKLQQNPLPPKEDNKDGKSMKDGEDAKIGKISTPTATKDGF</sequence>
<gene>
    <name evidence="9" type="ORF">Ahy_A03g015312</name>
</gene>
<comment type="function">
    <text evidence="1">Clathrin is the major protein of the polyhedral coat of coated pits and vesicles.</text>
</comment>
<dbReference type="GO" id="GO:0030130">
    <property type="term" value="C:clathrin coat of trans-Golgi network vesicle"/>
    <property type="evidence" value="ECO:0007669"/>
    <property type="project" value="InterPro"/>
</dbReference>
<dbReference type="GO" id="GO:0032050">
    <property type="term" value="F:clathrin heavy chain binding"/>
    <property type="evidence" value="ECO:0007669"/>
    <property type="project" value="TreeGrafter"/>
</dbReference>
<dbReference type="GO" id="GO:0072583">
    <property type="term" value="P:clathrin-dependent endocytosis"/>
    <property type="evidence" value="ECO:0007669"/>
    <property type="project" value="TreeGrafter"/>
</dbReference>
<accession>A0A445E040</accession>
<name>A0A445E040_ARAHY</name>
<keyword evidence="10" id="KW-1185">Reference proteome</keyword>
<evidence type="ECO:0000256" key="2">
    <source>
        <dbReference type="ARBA" id="ARBA00004180"/>
    </source>
</evidence>
<dbReference type="PANTHER" id="PTHR10639">
    <property type="entry name" value="CLATHRIN LIGHT CHAIN"/>
    <property type="match status" value="1"/>
</dbReference>
<evidence type="ECO:0000256" key="3">
    <source>
        <dbReference type="ARBA" id="ARBA00004277"/>
    </source>
</evidence>
<dbReference type="GO" id="GO:0030132">
    <property type="term" value="C:clathrin coat of coated pit"/>
    <property type="evidence" value="ECO:0007669"/>
    <property type="project" value="InterPro"/>
</dbReference>
<evidence type="ECO:0000256" key="8">
    <source>
        <dbReference type="SAM" id="MobiDB-lite"/>
    </source>
</evidence>
<evidence type="ECO:0000313" key="10">
    <source>
        <dbReference type="Proteomes" id="UP000289738"/>
    </source>
</evidence>
<evidence type="ECO:0000313" key="9">
    <source>
        <dbReference type="EMBL" id="RYR68838.1"/>
    </source>
</evidence>
<protein>
    <submittedName>
        <fullName evidence="9">Uncharacterized protein</fullName>
    </submittedName>
</protein>
<feature type="compositionally biased region" description="Basic and acidic residues" evidence="8">
    <location>
        <begin position="152"/>
        <end position="170"/>
    </location>
</feature>
<dbReference type="GO" id="GO:0005198">
    <property type="term" value="F:structural molecule activity"/>
    <property type="evidence" value="ECO:0007669"/>
    <property type="project" value="InterPro"/>
</dbReference>
<dbReference type="Proteomes" id="UP000289738">
    <property type="component" value="Chromosome A03"/>
</dbReference>
<dbReference type="STRING" id="3818.A0A445E040"/>
<evidence type="ECO:0000256" key="4">
    <source>
        <dbReference type="ARBA" id="ARBA00005263"/>
    </source>
</evidence>
<keyword evidence="6" id="KW-0168">Coated pit</keyword>
<feature type="region of interest" description="Disordered" evidence="8">
    <location>
        <begin position="145"/>
        <end position="183"/>
    </location>
</feature>
<reference evidence="9 10" key="1">
    <citation type="submission" date="2019-01" db="EMBL/GenBank/DDBJ databases">
        <title>Sequencing of cultivated peanut Arachis hypogaea provides insights into genome evolution and oil improvement.</title>
        <authorList>
            <person name="Chen X."/>
        </authorList>
    </citation>
    <scope>NUCLEOTIDE SEQUENCE [LARGE SCALE GENOMIC DNA]</scope>
    <source>
        <strain evidence="10">cv. Fuhuasheng</strain>
        <tissue evidence="9">Leaves</tissue>
    </source>
</reference>
<feature type="compositionally biased region" description="Polar residues" evidence="8">
    <location>
        <begin position="174"/>
        <end position="183"/>
    </location>
</feature>
<comment type="caution">
    <text evidence="9">The sequence shown here is derived from an EMBL/GenBank/DDBJ whole genome shotgun (WGS) entry which is preliminary data.</text>
</comment>
<keyword evidence="7" id="KW-0968">Cytoplasmic vesicle</keyword>
<dbReference type="PANTHER" id="PTHR10639:SF33">
    <property type="entry name" value="CLATHRIN LIGHT CHAIN 1"/>
    <property type="match status" value="1"/>
</dbReference>
<proteinExistence type="inferred from homology"/>
<organism evidence="9 10">
    <name type="scientific">Arachis hypogaea</name>
    <name type="common">Peanut</name>
    <dbReference type="NCBI Taxonomy" id="3818"/>
    <lineage>
        <taxon>Eukaryota</taxon>
        <taxon>Viridiplantae</taxon>
        <taxon>Streptophyta</taxon>
        <taxon>Embryophyta</taxon>
        <taxon>Tracheophyta</taxon>
        <taxon>Spermatophyta</taxon>
        <taxon>Magnoliopsida</taxon>
        <taxon>eudicotyledons</taxon>
        <taxon>Gunneridae</taxon>
        <taxon>Pentapetalae</taxon>
        <taxon>rosids</taxon>
        <taxon>fabids</taxon>
        <taxon>Fabales</taxon>
        <taxon>Fabaceae</taxon>
        <taxon>Papilionoideae</taxon>
        <taxon>50 kb inversion clade</taxon>
        <taxon>dalbergioids sensu lato</taxon>
        <taxon>Dalbergieae</taxon>
        <taxon>Pterocarpus clade</taxon>
        <taxon>Arachis</taxon>
    </lineage>
</organism>
<evidence type="ECO:0000256" key="7">
    <source>
        <dbReference type="ARBA" id="ARBA00023329"/>
    </source>
</evidence>
<dbReference type="GO" id="GO:0006886">
    <property type="term" value="P:intracellular protein transport"/>
    <property type="evidence" value="ECO:0007669"/>
    <property type="project" value="InterPro"/>
</dbReference>
<comment type="subcellular location">
    <subcellularLocation>
        <location evidence="2">Cytoplasmic vesicle membrane</location>
        <topology evidence="2">Peripheral membrane protein</topology>
        <orientation evidence="2">Cytoplasmic side</orientation>
    </subcellularLocation>
    <subcellularLocation>
        <location evidence="3">Membrane</location>
        <location evidence="3">Coated pit</location>
        <topology evidence="3">Peripheral membrane protein</topology>
        <orientation evidence="3">Cytoplasmic side</orientation>
    </subcellularLocation>
</comment>
<evidence type="ECO:0000256" key="1">
    <source>
        <dbReference type="ARBA" id="ARBA00003913"/>
    </source>
</evidence>
<dbReference type="EMBL" id="SDMP01000003">
    <property type="protein sequence ID" value="RYR68838.1"/>
    <property type="molecule type" value="Genomic_DNA"/>
</dbReference>
<keyword evidence="5" id="KW-0472">Membrane</keyword>
<dbReference type="AlphaFoldDB" id="A0A445E040"/>
<dbReference type="InterPro" id="IPR000996">
    <property type="entry name" value="Clathrin_L-chain"/>
</dbReference>